<sequence length="64" mass="7295">MAGQTYKIMNAIFHYGSCVEEGHYISMCPEGTSWIEINDVQVTKKRRNGKSKGTRSRAQKTSRK</sequence>
<feature type="region of interest" description="Disordered" evidence="1">
    <location>
        <begin position="43"/>
        <end position="64"/>
    </location>
</feature>
<dbReference type="EMBL" id="KQ978972">
    <property type="protein sequence ID" value="KYN26868.1"/>
    <property type="molecule type" value="Genomic_DNA"/>
</dbReference>
<dbReference type="STRING" id="471704.A0A151JLU6"/>
<evidence type="ECO:0000256" key="1">
    <source>
        <dbReference type="SAM" id="MobiDB-lite"/>
    </source>
</evidence>
<organism evidence="3 4">
    <name type="scientific">Trachymyrmex cornetzi</name>
    <dbReference type="NCBI Taxonomy" id="471704"/>
    <lineage>
        <taxon>Eukaryota</taxon>
        <taxon>Metazoa</taxon>
        <taxon>Ecdysozoa</taxon>
        <taxon>Arthropoda</taxon>
        <taxon>Hexapoda</taxon>
        <taxon>Insecta</taxon>
        <taxon>Pterygota</taxon>
        <taxon>Neoptera</taxon>
        <taxon>Endopterygota</taxon>
        <taxon>Hymenoptera</taxon>
        <taxon>Apocrita</taxon>
        <taxon>Aculeata</taxon>
        <taxon>Formicoidea</taxon>
        <taxon>Formicidae</taxon>
        <taxon>Myrmicinae</taxon>
        <taxon>Trachymyrmex</taxon>
    </lineage>
</organism>
<dbReference type="PROSITE" id="PS50235">
    <property type="entry name" value="USP_3"/>
    <property type="match status" value="1"/>
</dbReference>
<dbReference type="Gene3D" id="3.90.70.10">
    <property type="entry name" value="Cysteine proteinases"/>
    <property type="match status" value="1"/>
</dbReference>
<dbReference type="InterPro" id="IPR001394">
    <property type="entry name" value="Peptidase_C19_UCH"/>
</dbReference>
<evidence type="ECO:0000313" key="4">
    <source>
        <dbReference type="Proteomes" id="UP000078492"/>
    </source>
</evidence>
<gene>
    <name evidence="3" type="ORF">ALC57_03752</name>
</gene>
<protein>
    <recommendedName>
        <fullName evidence="2">USP domain-containing protein</fullName>
    </recommendedName>
</protein>
<name>A0A151JLU6_9HYME</name>
<proteinExistence type="predicted"/>
<dbReference type="Proteomes" id="UP000078492">
    <property type="component" value="Unassembled WGS sequence"/>
</dbReference>
<dbReference type="Pfam" id="PF00443">
    <property type="entry name" value="UCH"/>
    <property type="match status" value="1"/>
</dbReference>
<evidence type="ECO:0000313" key="3">
    <source>
        <dbReference type="EMBL" id="KYN26868.1"/>
    </source>
</evidence>
<accession>A0A151JLU6</accession>
<evidence type="ECO:0000259" key="2">
    <source>
        <dbReference type="PROSITE" id="PS50235"/>
    </source>
</evidence>
<dbReference type="AlphaFoldDB" id="A0A151JLU6"/>
<dbReference type="GO" id="GO:0016579">
    <property type="term" value="P:protein deubiquitination"/>
    <property type="evidence" value="ECO:0007669"/>
    <property type="project" value="InterPro"/>
</dbReference>
<dbReference type="InterPro" id="IPR028889">
    <property type="entry name" value="USP"/>
</dbReference>
<reference evidence="3 4" key="1">
    <citation type="submission" date="2015-09" db="EMBL/GenBank/DDBJ databases">
        <title>Trachymyrmex cornetzi WGS genome.</title>
        <authorList>
            <person name="Nygaard S."/>
            <person name="Hu H."/>
            <person name="Boomsma J."/>
            <person name="Zhang G."/>
        </authorList>
    </citation>
    <scope>NUCLEOTIDE SEQUENCE [LARGE SCALE GENOMIC DNA]</scope>
    <source>
        <strain evidence="3">Tcor2-1</strain>
        <tissue evidence="3">Whole body</tissue>
    </source>
</reference>
<dbReference type="SUPFAM" id="SSF54001">
    <property type="entry name" value="Cysteine proteinases"/>
    <property type="match status" value="1"/>
</dbReference>
<feature type="domain" description="USP" evidence="2">
    <location>
        <begin position="1"/>
        <end position="64"/>
    </location>
</feature>
<keyword evidence="4" id="KW-1185">Reference proteome</keyword>
<dbReference type="GO" id="GO:0004843">
    <property type="term" value="F:cysteine-type deubiquitinase activity"/>
    <property type="evidence" value="ECO:0007669"/>
    <property type="project" value="InterPro"/>
</dbReference>
<dbReference type="InterPro" id="IPR038765">
    <property type="entry name" value="Papain-like_cys_pep_sf"/>
</dbReference>